<evidence type="ECO:0000313" key="3">
    <source>
        <dbReference type="EMBL" id="TDT16592.1"/>
    </source>
</evidence>
<dbReference type="PANTHER" id="PTHR43244:SF1">
    <property type="entry name" value="5,10-METHYLENETETRAHYDROMETHANOPTERIN REDUCTASE"/>
    <property type="match status" value="1"/>
</dbReference>
<evidence type="ECO:0000256" key="1">
    <source>
        <dbReference type="ARBA" id="ARBA00023002"/>
    </source>
</evidence>
<dbReference type="Proteomes" id="UP000294558">
    <property type="component" value="Unassembled WGS sequence"/>
</dbReference>
<dbReference type="InterPro" id="IPR036661">
    <property type="entry name" value="Luciferase-like_sf"/>
</dbReference>
<dbReference type="EMBL" id="SOAU01000001">
    <property type="protein sequence ID" value="TDT16592.1"/>
    <property type="molecule type" value="Genomic_DNA"/>
</dbReference>
<dbReference type="SUPFAM" id="SSF51679">
    <property type="entry name" value="Bacterial luciferase-like"/>
    <property type="match status" value="1"/>
</dbReference>
<reference evidence="3 4" key="1">
    <citation type="submission" date="2019-03" db="EMBL/GenBank/DDBJ databases">
        <title>Sequencing the genomes of 1000 actinobacteria strains.</title>
        <authorList>
            <person name="Klenk H.-P."/>
        </authorList>
    </citation>
    <scope>NUCLEOTIDE SEQUENCE [LARGE SCALE GENOMIC DNA]</scope>
    <source>
        <strain evidence="3 4">DSM 18936</strain>
    </source>
</reference>
<dbReference type="PANTHER" id="PTHR43244">
    <property type="match status" value="1"/>
</dbReference>
<organism evidence="3 4">
    <name type="scientific">Ilumatobacter fluminis</name>
    <dbReference type="NCBI Taxonomy" id="467091"/>
    <lineage>
        <taxon>Bacteria</taxon>
        <taxon>Bacillati</taxon>
        <taxon>Actinomycetota</taxon>
        <taxon>Acidimicrobiia</taxon>
        <taxon>Acidimicrobiales</taxon>
        <taxon>Ilumatobacteraceae</taxon>
        <taxon>Ilumatobacter</taxon>
    </lineage>
</organism>
<evidence type="ECO:0000259" key="2">
    <source>
        <dbReference type="Pfam" id="PF00296"/>
    </source>
</evidence>
<dbReference type="Gene3D" id="3.20.20.30">
    <property type="entry name" value="Luciferase-like domain"/>
    <property type="match status" value="1"/>
</dbReference>
<dbReference type="CDD" id="cd01097">
    <property type="entry name" value="Tetrahydromethanopterin_reductase"/>
    <property type="match status" value="1"/>
</dbReference>
<dbReference type="NCBIfam" id="TIGR03559">
    <property type="entry name" value="F420_Rv3520c"/>
    <property type="match status" value="1"/>
</dbReference>
<gene>
    <name evidence="3" type="ORF">BDK89_2183</name>
</gene>
<dbReference type="Pfam" id="PF00296">
    <property type="entry name" value="Bac_luciferase"/>
    <property type="match status" value="1"/>
</dbReference>
<accession>A0A4R7HZC1</accession>
<proteinExistence type="predicted"/>
<protein>
    <submittedName>
        <fullName evidence="3">F420-dependent oxidoreductase-like protein</fullName>
    </submittedName>
</protein>
<dbReference type="AlphaFoldDB" id="A0A4R7HZC1"/>
<keyword evidence="4" id="KW-1185">Reference proteome</keyword>
<keyword evidence="1" id="KW-0560">Oxidoreductase</keyword>
<sequence length="360" mass="39241">MRPGAPLLRSVVAVKLSMMINYSGDFHADVERVRELEAAGLDIVWVPEAYSFDSVSQMGYLAAKTSTIQIGSGILNTYSRTATCMAQTAAGLDYVSGGRFVLGLGASGPQVIEGFHGVPYEKPMARIRDYINVCRMTWRREKVVYDGKAVQIPLPEGEGTGLGKPLKLINHPVREDIPIFWASLMGLSVTATAQYADGWLPIFFDPEKFHTVWGDELKKGQAQRDESLGQLQISAGGMVAIGDEFAGDAADRVLDMARPNVALYVGGMGARDKNFYNTITQKYGYVDEAIEIQDLYLSGKKEEAASKVPREMLANTNLVGTASHVKERIAAYQEAGVTHLAVTPIGDPTKTIEQLRDLMG</sequence>
<evidence type="ECO:0000313" key="4">
    <source>
        <dbReference type="Proteomes" id="UP000294558"/>
    </source>
</evidence>
<dbReference type="InterPro" id="IPR011251">
    <property type="entry name" value="Luciferase-like_dom"/>
</dbReference>
<comment type="caution">
    <text evidence="3">The sequence shown here is derived from an EMBL/GenBank/DDBJ whole genome shotgun (WGS) entry which is preliminary data.</text>
</comment>
<dbReference type="GO" id="GO:0016705">
    <property type="term" value="F:oxidoreductase activity, acting on paired donors, with incorporation or reduction of molecular oxygen"/>
    <property type="evidence" value="ECO:0007669"/>
    <property type="project" value="InterPro"/>
</dbReference>
<feature type="domain" description="Luciferase-like" evidence="2">
    <location>
        <begin position="15"/>
        <end position="339"/>
    </location>
</feature>
<dbReference type="InterPro" id="IPR050564">
    <property type="entry name" value="F420-G6PD/mer"/>
</dbReference>
<name>A0A4R7HZC1_9ACTN</name>
<dbReference type="InterPro" id="IPR019951">
    <property type="entry name" value="F420_OxRdatse_Rv3520c_pred"/>
</dbReference>